<dbReference type="InterPro" id="IPR046633">
    <property type="entry name" value="DUF6745"/>
</dbReference>
<organism evidence="2 3">
    <name type="scientific">Micromonospora trifolii</name>
    <dbReference type="NCBI Taxonomy" id="2911208"/>
    <lineage>
        <taxon>Bacteria</taxon>
        <taxon>Bacillati</taxon>
        <taxon>Actinomycetota</taxon>
        <taxon>Actinomycetes</taxon>
        <taxon>Micromonosporales</taxon>
        <taxon>Micromonosporaceae</taxon>
        <taxon>Micromonospora</taxon>
    </lineage>
</organism>
<keyword evidence="3" id="KW-1185">Reference proteome</keyword>
<accession>A0ABS9N8E5</accession>
<evidence type="ECO:0000313" key="3">
    <source>
        <dbReference type="Proteomes" id="UP001201629"/>
    </source>
</evidence>
<dbReference type="Proteomes" id="UP001201629">
    <property type="component" value="Unassembled WGS sequence"/>
</dbReference>
<name>A0ABS9N8E5_9ACTN</name>
<dbReference type="RefSeq" id="WP_238681040.1">
    <property type="nucleotide sequence ID" value="NZ_JAKKFD010000044.1"/>
</dbReference>
<evidence type="ECO:0000313" key="2">
    <source>
        <dbReference type="EMBL" id="MCG5446108.1"/>
    </source>
</evidence>
<comment type="caution">
    <text evidence="2">The sequence shown here is derived from an EMBL/GenBank/DDBJ whole genome shotgun (WGS) entry which is preliminary data.</text>
</comment>
<dbReference type="EMBL" id="JAKKFD010000044">
    <property type="protein sequence ID" value="MCG5446108.1"/>
    <property type="molecule type" value="Genomic_DNA"/>
</dbReference>
<dbReference type="Pfam" id="PF20530">
    <property type="entry name" value="DUF6745"/>
    <property type="match status" value="1"/>
</dbReference>
<sequence>MDETVDPSSTPAHPAAHGIARTWARALLTFEPADHGHAEAAARAAYRAARRPEPSEFIWCPSPWAALDLVRSLIQDGQVPLVNAVRRTVLNQALSAARSPLVDRVSDTERLSAFGEFHYHFERKGFYGEQRYDGVDGRYDLMERPYRCPPVLPSERLALRPVLHAVHQTYRHVLSPAWSAIDRATSADYTLQPAWYWSDEHGLVDQNDEARAVVRYSTPDLNDRFFDPAWCFYPDLMVLAAIDTYRRVFDTDPGSAWQGCRDVALTSGPWWPFPETAVMSERPALLTLDEQDRLHADDGPAIQWPDGHHVWAHDGVLISPPRSGSATSGA</sequence>
<reference evidence="2 3" key="1">
    <citation type="submission" date="2022-01" db="EMBL/GenBank/DDBJ databases">
        <authorList>
            <person name="Riesco R."/>
            <person name="Trujillo M.E."/>
        </authorList>
    </citation>
    <scope>NUCLEOTIDE SEQUENCE [LARGE SCALE GENOMIC DNA]</scope>
    <source>
        <strain evidence="2 3">NIE79</strain>
    </source>
</reference>
<gene>
    <name evidence="2" type="ORF">NIE79_004673</name>
</gene>
<evidence type="ECO:0000259" key="1">
    <source>
        <dbReference type="Pfam" id="PF20530"/>
    </source>
</evidence>
<feature type="domain" description="DUF6745" evidence="1">
    <location>
        <begin position="247"/>
        <end position="318"/>
    </location>
</feature>
<protein>
    <recommendedName>
        <fullName evidence="1">DUF6745 domain-containing protein</fullName>
    </recommendedName>
</protein>
<proteinExistence type="predicted"/>